<keyword evidence="1" id="KW-0472">Membrane</keyword>
<dbReference type="PANTHER" id="PTHR33927:SF5">
    <property type="entry name" value="ENZYME, PUTATIVE (AFU_ORTHOLOGUE AFUA_8G01222)-RELATED"/>
    <property type="match status" value="1"/>
</dbReference>
<dbReference type="AlphaFoldDB" id="A0A0D0CPW9"/>
<evidence type="ECO:0000256" key="1">
    <source>
        <dbReference type="SAM" id="Phobius"/>
    </source>
</evidence>
<sequence length="497" mass="55620">MNQVSSQGPNDKEVNAVHMMSDGSSTSTESSNLERLVVVFPTDDSAPSDLPEDNASLSLDERAISWEDFENDVVSDKKHGRVVRNLRFKLLNVYRRLFSIVFITNMAIFIAFCVRGTSIPKLGQITIANLFVAILFRQEYVINALFTVLCSAPKSWPLWIRLKLCRVYSLPGGIHSGSGVSGVFWLILFSGQATRDFVEGGQISVPTLGITYSILLLLLVIVVTAYPAFRSKRHDSFEYTHRFMGWMAVGLVWGQVVLLNNDFREHLSLAHSLRINPTFWLVVILTAWVRLRKEPVHSEVLSSHVMRLYFEYDEPVPGSFFRISQDPLTEWHSFATIREPGKKGFSAIVSRAGDWTSEIIANPPSRIWVRGIPTSGVMRIVPLFRRVIIVATGSGIGPCAPHVFAKMTDIQLLWTAPSVRETFGDKLVDSIMEASPSAVIYDTRKNGKPDMVKLVARLVKEFKAEAVFIISNPPLTHKVVYGMMSRGVPAFGAIWDS</sequence>
<keyword evidence="3" id="KW-1185">Reference proteome</keyword>
<proteinExistence type="predicted"/>
<feature type="transmembrane region" description="Helical" evidence="1">
    <location>
        <begin position="167"/>
        <end position="189"/>
    </location>
</feature>
<protein>
    <recommendedName>
        <fullName evidence="4">Non-ribosomal peptide synthetase</fullName>
    </recommendedName>
</protein>
<dbReference type="InterPro" id="IPR039261">
    <property type="entry name" value="FNR_nucleotide-bd"/>
</dbReference>
<dbReference type="SUPFAM" id="SSF52343">
    <property type="entry name" value="Ferredoxin reductase-like, C-terminal NADP-linked domain"/>
    <property type="match status" value="1"/>
</dbReference>
<dbReference type="Proteomes" id="UP000053593">
    <property type="component" value="Unassembled WGS sequence"/>
</dbReference>
<feature type="transmembrane region" description="Helical" evidence="1">
    <location>
        <begin position="241"/>
        <end position="259"/>
    </location>
</feature>
<dbReference type="OrthoDB" id="3142841at2759"/>
<reference evidence="2 3" key="1">
    <citation type="submission" date="2014-04" db="EMBL/GenBank/DDBJ databases">
        <title>Evolutionary Origins and Diversification of the Mycorrhizal Mutualists.</title>
        <authorList>
            <consortium name="DOE Joint Genome Institute"/>
            <consortium name="Mycorrhizal Genomics Consortium"/>
            <person name="Kohler A."/>
            <person name="Kuo A."/>
            <person name="Nagy L.G."/>
            <person name="Floudas D."/>
            <person name="Copeland A."/>
            <person name="Barry K.W."/>
            <person name="Cichocki N."/>
            <person name="Veneault-Fourrey C."/>
            <person name="LaButti K."/>
            <person name="Lindquist E.A."/>
            <person name="Lipzen A."/>
            <person name="Lundell T."/>
            <person name="Morin E."/>
            <person name="Murat C."/>
            <person name="Riley R."/>
            <person name="Ohm R."/>
            <person name="Sun H."/>
            <person name="Tunlid A."/>
            <person name="Henrissat B."/>
            <person name="Grigoriev I.V."/>
            <person name="Hibbett D.S."/>
            <person name="Martin F."/>
        </authorList>
    </citation>
    <scope>NUCLEOTIDE SEQUENCE [LARGE SCALE GENOMIC DNA]</scope>
    <source>
        <strain evidence="2 3">FD-317 M1</strain>
    </source>
</reference>
<dbReference type="HOGENOM" id="CLU_005562_3_2_1"/>
<evidence type="ECO:0000313" key="2">
    <source>
        <dbReference type="EMBL" id="KIK60962.1"/>
    </source>
</evidence>
<evidence type="ECO:0000313" key="3">
    <source>
        <dbReference type="Proteomes" id="UP000053593"/>
    </source>
</evidence>
<feature type="transmembrane region" description="Helical" evidence="1">
    <location>
        <begin position="97"/>
        <end position="119"/>
    </location>
</feature>
<name>A0A0D0CPW9_9AGAR</name>
<dbReference type="EMBL" id="KN834773">
    <property type="protein sequence ID" value="KIK60962.1"/>
    <property type="molecule type" value="Genomic_DNA"/>
</dbReference>
<evidence type="ECO:0008006" key="4">
    <source>
        <dbReference type="Google" id="ProtNLM"/>
    </source>
</evidence>
<feature type="transmembrane region" description="Helical" evidence="1">
    <location>
        <begin position="125"/>
        <end position="146"/>
    </location>
</feature>
<keyword evidence="1" id="KW-0812">Transmembrane</keyword>
<accession>A0A0D0CPW9</accession>
<feature type="transmembrane region" description="Helical" evidence="1">
    <location>
        <begin position="209"/>
        <end position="229"/>
    </location>
</feature>
<gene>
    <name evidence="2" type="ORF">GYMLUDRAFT_43506</name>
</gene>
<organism evidence="2 3">
    <name type="scientific">Collybiopsis luxurians FD-317 M1</name>
    <dbReference type="NCBI Taxonomy" id="944289"/>
    <lineage>
        <taxon>Eukaryota</taxon>
        <taxon>Fungi</taxon>
        <taxon>Dikarya</taxon>
        <taxon>Basidiomycota</taxon>
        <taxon>Agaricomycotina</taxon>
        <taxon>Agaricomycetes</taxon>
        <taxon>Agaricomycetidae</taxon>
        <taxon>Agaricales</taxon>
        <taxon>Marasmiineae</taxon>
        <taxon>Omphalotaceae</taxon>
        <taxon>Collybiopsis</taxon>
        <taxon>Collybiopsis luxurians</taxon>
    </lineage>
</organism>
<dbReference type="InterPro" id="IPR052979">
    <property type="entry name" value="Adenylate-forming_domain"/>
</dbReference>
<keyword evidence="1" id="KW-1133">Transmembrane helix</keyword>
<dbReference type="PANTHER" id="PTHR33927">
    <property type="entry name" value="TRANSMEMBRANE PROTEIN"/>
    <property type="match status" value="1"/>
</dbReference>